<evidence type="ECO:0000313" key="2">
    <source>
        <dbReference type="Proteomes" id="UP000469949"/>
    </source>
</evidence>
<organism evidence="1 2">
    <name type="scientific">Methylorubrum populi</name>
    <dbReference type="NCBI Taxonomy" id="223967"/>
    <lineage>
        <taxon>Bacteria</taxon>
        <taxon>Pseudomonadati</taxon>
        <taxon>Pseudomonadota</taxon>
        <taxon>Alphaproteobacteria</taxon>
        <taxon>Hyphomicrobiales</taxon>
        <taxon>Methylobacteriaceae</taxon>
        <taxon>Methylorubrum</taxon>
    </lineage>
</organism>
<protein>
    <submittedName>
        <fullName evidence="1">Uncharacterized protein</fullName>
    </submittedName>
</protein>
<sequence length="44" mass="5162">MAGKGRFKGRLKDLPGTTIPSERRKWGFLQPLRAERSLIHDRER</sequence>
<gene>
    <name evidence="1" type="ORF">F8B43_1914</name>
</gene>
<reference evidence="1 2" key="1">
    <citation type="submission" date="2019-10" db="EMBL/GenBank/DDBJ databases">
        <title>Draft Genome Sequence of the Caffeine Degrading Methylotroph Methylorubrum populi PINKEL.</title>
        <authorList>
            <person name="Dawson S.C."/>
            <person name="Zhang X."/>
            <person name="Wright M.E."/>
            <person name="Sharma G."/>
            <person name="Langner J.T."/>
            <person name="Ditty J.L."/>
            <person name="Subuyuj G.A."/>
        </authorList>
    </citation>
    <scope>NUCLEOTIDE SEQUENCE [LARGE SCALE GENOMIC DNA]</scope>
    <source>
        <strain evidence="1 2">Pinkel</strain>
    </source>
</reference>
<comment type="caution">
    <text evidence="1">The sequence shown here is derived from an EMBL/GenBank/DDBJ whole genome shotgun (WGS) entry which is preliminary data.</text>
</comment>
<dbReference type="Proteomes" id="UP000469949">
    <property type="component" value="Unassembled WGS sequence"/>
</dbReference>
<dbReference type="EMBL" id="WEKV01000009">
    <property type="protein sequence ID" value="KAB7785413.1"/>
    <property type="molecule type" value="Genomic_DNA"/>
</dbReference>
<name>A0A833N0U9_9HYPH</name>
<proteinExistence type="predicted"/>
<evidence type="ECO:0000313" key="1">
    <source>
        <dbReference type="EMBL" id="KAB7785413.1"/>
    </source>
</evidence>
<accession>A0A833N0U9</accession>
<dbReference type="AlphaFoldDB" id="A0A833N0U9"/>